<gene>
    <name evidence="2" type="ORF">BI308_15550</name>
</gene>
<proteinExistence type="predicted"/>
<evidence type="ECO:0000313" key="3">
    <source>
        <dbReference type="Proteomes" id="UP000183940"/>
    </source>
</evidence>
<reference evidence="2" key="1">
    <citation type="submission" date="2016-10" db="EMBL/GenBank/DDBJ databases">
        <title>CRISPR-Cas defence system in Roseofilum reptotaenium: evidence of a bacteriophage-cyanobacterium arms race in the coral black band disease.</title>
        <authorList>
            <person name="Buerger P."/>
            <person name="Wood-Charlson E.M."/>
            <person name="Weynberg K.D."/>
            <person name="Willis B."/>
            <person name="Van Oppen M.J."/>
        </authorList>
    </citation>
    <scope>NUCLEOTIDE SEQUENCE [LARGE SCALE GENOMIC DNA]</scope>
    <source>
        <strain evidence="2">AO1-A</strain>
    </source>
</reference>
<keyword evidence="3" id="KW-1185">Reference proteome</keyword>
<evidence type="ECO:0000313" key="2">
    <source>
        <dbReference type="EMBL" id="OJJ24709.1"/>
    </source>
</evidence>
<accession>A0A1L9QPY8</accession>
<organism evidence="2 3">
    <name type="scientific">Roseofilum reptotaenium AO1-A</name>
    <dbReference type="NCBI Taxonomy" id="1925591"/>
    <lineage>
        <taxon>Bacteria</taxon>
        <taxon>Bacillati</taxon>
        <taxon>Cyanobacteriota</taxon>
        <taxon>Cyanophyceae</taxon>
        <taxon>Desertifilales</taxon>
        <taxon>Desertifilaceae</taxon>
        <taxon>Roseofilum</taxon>
    </lineage>
</organism>
<sequence>MLIRLSDDNMLKKAYHYLTLDPSQSNRIDKKLKTLMKPELQTKVAQGLVTGGAALFLIGGVCVASGLLSLKSVPPGLPGTALLMEVAGLGLTEKNREA</sequence>
<name>A0A1L9QPY8_9CYAN</name>
<comment type="caution">
    <text evidence="2">The sequence shown here is derived from an EMBL/GenBank/DDBJ whole genome shotgun (WGS) entry which is preliminary data.</text>
</comment>
<feature type="transmembrane region" description="Helical" evidence="1">
    <location>
        <begin position="44"/>
        <end position="68"/>
    </location>
</feature>
<protein>
    <submittedName>
        <fullName evidence="2">Uncharacterized protein</fullName>
    </submittedName>
</protein>
<keyword evidence="1" id="KW-0472">Membrane</keyword>
<dbReference type="Proteomes" id="UP000183940">
    <property type="component" value="Unassembled WGS sequence"/>
</dbReference>
<keyword evidence="1" id="KW-1133">Transmembrane helix</keyword>
<keyword evidence="1" id="KW-0812">Transmembrane</keyword>
<dbReference type="EMBL" id="MLAW01000027">
    <property type="protein sequence ID" value="OJJ24709.1"/>
    <property type="molecule type" value="Genomic_DNA"/>
</dbReference>
<evidence type="ECO:0000256" key="1">
    <source>
        <dbReference type="SAM" id="Phobius"/>
    </source>
</evidence>
<dbReference type="AlphaFoldDB" id="A0A1L9QPY8"/>